<dbReference type="PROSITE" id="PS51819">
    <property type="entry name" value="VOC"/>
    <property type="match status" value="2"/>
</dbReference>
<dbReference type="Gene3D" id="3.10.180.10">
    <property type="entry name" value="2,3-Dihydroxybiphenyl 1,2-Dioxygenase, domain 1"/>
    <property type="match status" value="2"/>
</dbReference>
<name>A0ABU7MUM2_9ACTN</name>
<evidence type="ECO:0000256" key="1">
    <source>
        <dbReference type="ARBA" id="ARBA00022723"/>
    </source>
</evidence>
<sequence>MTENAMPVVQVAFTALDAPGTAAWYESMFGYRPAGSITGTSGDDVAEMMALPDVHCDMHWLVDSNDFFQLEIFRFHQPVSSPAERSPDSLGWSMVGLRVADLDEVLARLRDSGAHVGPVHGAAGARRVCTRDPEGVWLELRERDSRSGDARDVRATPVSTAFVRAVVTDLDAAAAFFSDTLGLRDTGSTLHTDADEALWGSAPTRTDTLVLSADGRDTGIVIELVHYPDRVARPLPDGYRISDRGILNVAFGSREVNDYDAVIARLDGNGYPINGELAIGPARSSYANGADGLSVELLTIPDPEIEQQFGFTLAAQTTDVS</sequence>
<dbReference type="InterPro" id="IPR029068">
    <property type="entry name" value="Glyas_Bleomycin-R_OHBP_Dase"/>
</dbReference>
<dbReference type="RefSeq" id="WP_330505413.1">
    <property type="nucleotide sequence ID" value="NZ_JAZDUE010000010.1"/>
</dbReference>
<reference evidence="3 4" key="1">
    <citation type="submission" date="2024-01" db="EMBL/GenBank/DDBJ databases">
        <title>Draft genome sequence of Gordonia sp. PKS22-38.</title>
        <authorList>
            <person name="Suphannarot A."/>
            <person name="Mingma R."/>
        </authorList>
    </citation>
    <scope>NUCLEOTIDE SEQUENCE [LARGE SCALE GENOMIC DNA]</scope>
    <source>
        <strain evidence="3 4">PKS22-38</strain>
    </source>
</reference>
<comment type="caution">
    <text evidence="3">The sequence shown here is derived from an EMBL/GenBank/DDBJ whole genome shotgun (WGS) entry which is preliminary data.</text>
</comment>
<dbReference type="PANTHER" id="PTHR43048">
    <property type="entry name" value="METHYLMALONYL-COA EPIMERASE"/>
    <property type="match status" value="1"/>
</dbReference>
<evidence type="ECO:0000313" key="3">
    <source>
        <dbReference type="EMBL" id="MEE4024021.1"/>
    </source>
</evidence>
<proteinExistence type="predicted"/>
<gene>
    <name evidence="3" type="ORF">V1Y59_13115</name>
</gene>
<dbReference type="InterPro" id="IPR037523">
    <property type="entry name" value="VOC_core"/>
</dbReference>
<dbReference type="SUPFAM" id="SSF54593">
    <property type="entry name" value="Glyoxalase/Bleomycin resistance protein/Dihydroxybiphenyl dioxygenase"/>
    <property type="match status" value="2"/>
</dbReference>
<accession>A0ABU7MUM2</accession>
<dbReference type="EMBL" id="JAZDUE010000010">
    <property type="protein sequence ID" value="MEE4024021.1"/>
    <property type="molecule type" value="Genomic_DNA"/>
</dbReference>
<dbReference type="InterPro" id="IPR051785">
    <property type="entry name" value="MMCE/EMCE_epimerase"/>
</dbReference>
<feature type="domain" description="VOC" evidence="2">
    <location>
        <begin position="159"/>
        <end position="300"/>
    </location>
</feature>
<keyword evidence="4" id="KW-1185">Reference proteome</keyword>
<evidence type="ECO:0000259" key="2">
    <source>
        <dbReference type="PROSITE" id="PS51819"/>
    </source>
</evidence>
<keyword evidence="1" id="KW-0479">Metal-binding</keyword>
<dbReference type="Pfam" id="PF13669">
    <property type="entry name" value="Glyoxalase_4"/>
    <property type="match status" value="1"/>
</dbReference>
<evidence type="ECO:0000313" key="4">
    <source>
        <dbReference type="Proteomes" id="UP001335729"/>
    </source>
</evidence>
<organism evidence="3 4">
    <name type="scientific">Gordonia prachuapensis</name>
    <dbReference type="NCBI Taxonomy" id="3115651"/>
    <lineage>
        <taxon>Bacteria</taxon>
        <taxon>Bacillati</taxon>
        <taxon>Actinomycetota</taxon>
        <taxon>Actinomycetes</taxon>
        <taxon>Mycobacteriales</taxon>
        <taxon>Gordoniaceae</taxon>
        <taxon>Gordonia</taxon>
    </lineage>
</organism>
<feature type="domain" description="VOC" evidence="2">
    <location>
        <begin position="7"/>
        <end position="143"/>
    </location>
</feature>
<protein>
    <submittedName>
        <fullName evidence="3">VOC family protein</fullName>
    </submittedName>
</protein>
<dbReference type="PANTHER" id="PTHR43048:SF3">
    <property type="entry name" value="METHYLMALONYL-COA EPIMERASE, MITOCHONDRIAL"/>
    <property type="match status" value="1"/>
</dbReference>
<dbReference type="Proteomes" id="UP001335729">
    <property type="component" value="Unassembled WGS sequence"/>
</dbReference>